<evidence type="ECO:0000313" key="7">
    <source>
        <dbReference type="EMBL" id="CAB4963017.1"/>
    </source>
</evidence>
<proteinExistence type="inferred from homology"/>
<dbReference type="GO" id="GO:0046872">
    <property type="term" value="F:metal ion binding"/>
    <property type="evidence" value="ECO:0007669"/>
    <property type="project" value="UniProtKB-KW"/>
</dbReference>
<keyword evidence="3" id="KW-0479">Metal-binding</keyword>
<dbReference type="AlphaFoldDB" id="A0A6J7L4V5"/>
<dbReference type="Gene3D" id="1.20.1440.230">
    <property type="entry name" value="NADH-ubiquinone oxidoreductase 51kDa subunit, iron-sulphur binding domain"/>
    <property type="match status" value="1"/>
</dbReference>
<dbReference type="InterPro" id="IPR041921">
    <property type="entry name" value="NuoE_N"/>
</dbReference>
<dbReference type="PANTHER" id="PTHR43578">
    <property type="entry name" value="NADH-QUINONE OXIDOREDUCTASE SUBUNIT F"/>
    <property type="match status" value="1"/>
</dbReference>
<dbReference type="SUPFAM" id="SSF142984">
    <property type="entry name" value="Nqo1 middle domain-like"/>
    <property type="match status" value="1"/>
</dbReference>
<dbReference type="SUPFAM" id="SSF52833">
    <property type="entry name" value="Thioredoxin-like"/>
    <property type="match status" value="1"/>
</dbReference>
<dbReference type="SMART" id="SM00928">
    <property type="entry name" value="NADH_4Fe-4S"/>
    <property type="match status" value="1"/>
</dbReference>
<organism evidence="7">
    <name type="scientific">freshwater metagenome</name>
    <dbReference type="NCBI Taxonomy" id="449393"/>
    <lineage>
        <taxon>unclassified sequences</taxon>
        <taxon>metagenomes</taxon>
        <taxon>ecological metagenomes</taxon>
    </lineage>
</organism>
<keyword evidence="2" id="KW-0004">4Fe-4S</keyword>
<gene>
    <name evidence="7" type="ORF">UFOPK3879_00748</name>
</gene>
<evidence type="ECO:0000256" key="3">
    <source>
        <dbReference type="ARBA" id="ARBA00022723"/>
    </source>
</evidence>
<accession>A0A6J7L4V5</accession>
<dbReference type="Pfam" id="PF10589">
    <property type="entry name" value="NADH_4Fe-4S"/>
    <property type="match status" value="1"/>
</dbReference>
<dbReference type="PROSITE" id="PS00645">
    <property type="entry name" value="COMPLEX1_51K_2"/>
    <property type="match status" value="1"/>
</dbReference>
<dbReference type="InterPro" id="IPR036249">
    <property type="entry name" value="Thioredoxin-like_sf"/>
</dbReference>
<feature type="domain" description="NADH-ubiquinone oxidoreductase 51kDa subunit iron-sulphur binding" evidence="6">
    <location>
        <begin position="518"/>
        <end position="562"/>
    </location>
</feature>
<dbReference type="SUPFAM" id="SSF140490">
    <property type="entry name" value="Nqo1C-terminal domain-like"/>
    <property type="match status" value="1"/>
</dbReference>
<reference evidence="7" key="1">
    <citation type="submission" date="2020-05" db="EMBL/GenBank/DDBJ databases">
        <authorList>
            <person name="Chiriac C."/>
            <person name="Salcher M."/>
            <person name="Ghai R."/>
            <person name="Kavagutti S V."/>
        </authorList>
    </citation>
    <scope>NUCLEOTIDE SEQUENCE</scope>
</reference>
<dbReference type="EMBL" id="CAFBNR010000029">
    <property type="protein sequence ID" value="CAB4963017.1"/>
    <property type="molecule type" value="Genomic_DNA"/>
</dbReference>
<dbReference type="Gene3D" id="3.40.50.11540">
    <property type="entry name" value="NADH-ubiquinone oxidoreductase 51kDa subunit"/>
    <property type="match status" value="1"/>
</dbReference>
<dbReference type="InterPro" id="IPR011538">
    <property type="entry name" value="Nuo51_FMN-bd"/>
</dbReference>
<dbReference type="Pfam" id="PF01257">
    <property type="entry name" value="2Fe-2S_thioredx"/>
    <property type="match status" value="1"/>
</dbReference>
<name>A0A6J7L4V5_9ZZZZ</name>
<dbReference type="InterPro" id="IPR001949">
    <property type="entry name" value="NADH-UbQ_OxRdtase_51kDa_CS"/>
</dbReference>
<dbReference type="InterPro" id="IPR037207">
    <property type="entry name" value="Nuop51_4Fe4S-bd_sf"/>
</dbReference>
<dbReference type="GO" id="GO:0008137">
    <property type="term" value="F:NADH dehydrogenase (ubiquinone) activity"/>
    <property type="evidence" value="ECO:0007669"/>
    <property type="project" value="InterPro"/>
</dbReference>
<dbReference type="GO" id="GO:0051539">
    <property type="term" value="F:4 iron, 4 sulfur cluster binding"/>
    <property type="evidence" value="ECO:0007669"/>
    <property type="project" value="UniProtKB-KW"/>
</dbReference>
<keyword evidence="5" id="KW-0411">Iron-sulfur</keyword>
<dbReference type="Gene3D" id="6.10.250.1450">
    <property type="match status" value="1"/>
</dbReference>
<dbReference type="Pfam" id="PF01512">
    <property type="entry name" value="Complex1_51K"/>
    <property type="match status" value="1"/>
</dbReference>
<evidence type="ECO:0000256" key="5">
    <source>
        <dbReference type="ARBA" id="ARBA00023014"/>
    </source>
</evidence>
<dbReference type="InterPro" id="IPR037225">
    <property type="entry name" value="Nuo51_FMN-bd_sf"/>
</dbReference>
<evidence type="ECO:0000256" key="2">
    <source>
        <dbReference type="ARBA" id="ARBA00022485"/>
    </source>
</evidence>
<evidence type="ECO:0000256" key="1">
    <source>
        <dbReference type="ARBA" id="ARBA00007523"/>
    </source>
</evidence>
<sequence length="600" mass="63697">MDLKVNSSVATRDERDAVDSVLGKPTQYTQGGERSEQDLRVSRAGEALRNLRHMLLPTLHAVNDRIGWISRGSINYIAQQLDVAPAEIYGVASFYALFSMTERPKRQVHVCIDLACRAMGGLKEDQLPEGTHPSPCLGTCERAPAVLVIEAGDPARHEVLAPATPVQINALAKGGWPETEATVVSATPQAQDSSSKLVLLGRIGKVDPLSISDYQQHGGFDALRKAIQLGANGVIDEVNTSGLVGRGGAAFPTGRKWGAVAGQPAFPHYSICNADESEPGTFKDRVIMEGDPFALVEAMIIASFATGSEQGFIYLRGEYPRAIRNVQHAIDESKKHGFLGDSILGSGFNFNLSIVRGAGAYICGEETAIFNSIEGYRGEPRNKPPFPVEVGVFGKPTLVNNVETLVNVLSIVKDGGAAYAALGTEGSKGRKLFCLSGAVAKPGIYEVEFGITLRQLIDLGGGMRSGSTLQAILLGGAAGGFVGPNDLDLPLTMEATRAAGSSLGSGVVMVLDQSVDMVDQLRRIAAFFRDESCGQCVPCRVGTVRQEEIVSRLAKGVQSQDIELLRELGTVMRDASICGLGQTANSAIDSAINKLKVFAV</sequence>
<dbReference type="InterPro" id="IPR019554">
    <property type="entry name" value="Soluble_ligand-bd"/>
</dbReference>
<dbReference type="Gene3D" id="1.10.10.1590">
    <property type="entry name" value="NADH-quinone oxidoreductase subunit E"/>
    <property type="match status" value="1"/>
</dbReference>
<evidence type="ECO:0000259" key="6">
    <source>
        <dbReference type="SMART" id="SM00928"/>
    </source>
</evidence>
<dbReference type="PANTHER" id="PTHR43578:SF3">
    <property type="entry name" value="NADH-QUINONE OXIDOREDUCTASE SUBUNIT F"/>
    <property type="match status" value="1"/>
</dbReference>
<dbReference type="Gene3D" id="3.10.20.600">
    <property type="match status" value="1"/>
</dbReference>
<dbReference type="Pfam" id="PF10531">
    <property type="entry name" value="SLBB"/>
    <property type="match status" value="1"/>
</dbReference>
<dbReference type="InterPro" id="IPR019575">
    <property type="entry name" value="Nuop51_4Fe4S-bd"/>
</dbReference>
<comment type="similarity">
    <text evidence="1">Belongs to the complex I 51 kDa subunit family.</text>
</comment>
<dbReference type="FunFam" id="3.40.50.11540:FF:000001">
    <property type="entry name" value="NADH dehydrogenase [ubiquinone] flavoprotein 1, mitochondrial"/>
    <property type="match status" value="1"/>
</dbReference>
<dbReference type="SUPFAM" id="SSF142019">
    <property type="entry name" value="Nqo1 FMN-binding domain-like"/>
    <property type="match status" value="1"/>
</dbReference>
<protein>
    <submittedName>
        <fullName evidence="7">Unannotated protein</fullName>
    </submittedName>
</protein>
<dbReference type="GO" id="GO:0010181">
    <property type="term" value="F:FMN binding"/>
    <property type="evidence" value="ECO:0007669"/>
    <property type="project" value="InterPro"/>
</dbReference>
<keyword evidence="4" id="KW-0408">Iron</keyword>
<evidence type="ECO:0000256" key="4">
    <source>
        <dbReference type="ARBA" id="ARBA00023004"/>
    </source>
</evidence>